<dbReference type="Proteomes" id="UP000077266">
    <property type="component" value="Unassembled WGS sequence"/>
</dbReference>
<evidence type="ECO:0000256" key="5">
    <source>
        <dbReference type="SAM" id="MobiDB-lite"/>
    </source>
</evidence>
<evidence type="ECO:0000313" key="8">
    <source>
        <dbReference type="Proteomes" id="UP000077266"/>
    </source>
</evidence>
<dbReference type="FunFam" id="3.40.50.300:FF:001660">
    <property type="entry name" value="NF-X1 finger and helicase protein, putative"/>
    <property type="match status" value="1"/>
</dbReference>
<dbReference type="EMBL" id="KV425884">
    <property type="protein sequence ID" value="KZW03142.1"/>
    <property type="molecule type" value="Genomic_DNA"/>
</dbReference>
<feature type="domain" description="AAA+ ATPase" evidence="6">
    <location>
        <begin position="1885"/>
        <end position="2022"/>
    </location>
</feature>
<dbReference type="InterPro" id="IPR041627">
    <property type="entry name" value="AAA_lid_6"/>
</dbReference>
<dbReference type="InterPro" id="IPR041677">
    <property type="entry name" value="DNA2/NAM7_AAA_11"/>
</dbReference>
<feature type="coiled-coil region" evidence="4">
    <location>
        <begin position="1160"/>
        <end position="1187"/>
    </location>
</feature>
<dbReference type="InterPro" id="IPR003593">
    <property type="entry name" value="AAA+_ATPase"/>
</dbReference>
<dbReference type="OrthoDB" id="2423195at2759"/>
<dbReference type="Gene3D" id="1.10.8.60">
    <property type="match status" value="2"/>
</dbReference>
<dbReference type="CDD" id="cd17936">
    <property type="entry name" value="EEXXEc_NFX1"/>
    <property type="match status" value="1"/>
</dbReference>
<dbReference type="InterPro" id="IPR047187">
    <property type="entry name" value="SF1_C_Upf1"/>
</dbReference>
<name>A0A165Q661_EXIGL</name>
<dbReference type="Pfam" id="PF00004">
    <property type="entry name" value="AAA"/>
    <property type="match status" value="3"/>
</dbReference>
<evidence type="ECO:0000256" key="3">
    <source>
        <dbReference type="ARBA" id="ARBA00022840"/>
    </source>
</evidence>
<feature type="region of interest" description="Disordered" evidence="5">
    <location>
        <begin position="2115"/>
        <end position="2228"/>
    </location>
</feature>
<dbReference type="GO" id="GO:0016887">
    <property type="term" value="F:ATP hydrolysis activity"/>
    <property type="evidence" value="ECO:0007669"/>
    <property type="project" value="InterPro"/>
</dbReference>
<dbReference type="Pfam" id="PF13086">
    <property type="entry name" value="AAA_11"/>
    <property type="match status" value="1"/>
</dbReference>
<keyword evidence="2" id="KW-0547">Nucleotide-binding</keyword>
<dbReference type="PRINTS" id="PR00819">
    <property type="entry name" value="CBXCFQXSUPER"/>
</dbReference>
<evidence type="ECO:0000259" key="6">
    <source>
        <dbReference type="SMART" id="SM00382"/>
    </source>
</evidence>
<dbReference type="FunFam" id="3.40.50.300:FF:000216">
    <property type="entry name" value="Type VII secretion ATPase EccA"/>
    <property type="match status" value="3"/>
</dbReference>
<dbReference type="InterPro" id="IPR000641">
    <property type="entry name" value="CbxX/CfxQ"/>
</dbReference>
<evidence type="ECO:0000313" key="7">
    <source>
        <dbReference type="EMBL" id="KZW03142.1"/>
    </source>
</evidence>
<feature type="compositionally biased region" description="Pro residues" evidence="5">
    <location>
        <begin position="2134"/>
        <end position="2145"/>
    </location>
</feature>
<dbReference type="InParanoid" id="A0A165Q661"/>
<evidence type="ECO:0000256" key="4">
    <source>
        <dbReference type="SAM" id="Coils"/>
    </source>
</evidence>
<feature type="compositionally biased region" description="Basic and acidic residues" evidence="5">
    <location>
        <begin position="1276"/>
        <end position="1287"/>
    </location>
</feature>
<dbReference type="CDD" id="cd00009">
    <property type="entry name" value="AAA"/>
    <property type="match status" value="2"/>
</dbReference>
<dbReference type="Pfam" id="PF17866">
    <property type="entry name" value="AAA_lid_6"/>
    <property type="match status" value="2"/>
</dbReference>
<dbReference type="PANTHER" id="PTHR43392">
    <property type="entry name" value="AAA-TYPE ATPASE FAMILY PROTEIN / ANKYRIN REPEAT FAMILY PROTEIN"/>
    <property type="match status" value="1"/>
</dbReference>
<dbReference type="CDD" id="cd18808">
    <property type="entry name" value="SF1_C_Upf1"/>
    <property type="match status" value="1"/>
</dbReference>
<evidence type="ECO:0000256" key="2">
    <source>
        <dbReference type="ARBA" id="ARBA00022741"/>
    </source>
</evidence>
<proteinExistence type="inferred from homology"/>
<dbReference type="InterPro" id="IPR027417">
    <property type="entry name" value="P-loop_NTPase"/>
</dbReference>
<comment type="similarity">
    <text evidence="1">Belongs to the CbxX/CfxQ family.</text>
</comment>
<feature type="region of interest" description="Disordered" evidence="5">
    <location>
        <begin position="1248"/>
        <end position="1292"/>
    </location>
</feature>
<dbReference type="Gene3D" id="3.40.50.300">
    <property type="entry name" value="P-loop containing nucleotide triphosphate hydrolases"/>
    <property type="match status" value="6"/>
</dbReference>
<dbReference type="GO" id="GO:0004386">
    <property type="term" value="F:helicase activity"/>
    <property type="evidence" value="ECO:0007669"/>
    <property type="project" value="InterPro"/>
</dbReference>
<keyword evidence="3" id="KW-0067">ATP-binding</keyword>
<dbReference type="InterPro" id="IPR050773">
    <property type="entry name" value="CbxX/CfxQ_RuBisCO_ESX"/>
</dbReference>
<dbReference type="InterPro" id="IPR041679">
    <property type="entry name" value="DNA2/NAM7-like_C"/>
</dbReference>
<sequence length="2321" mass="258173">MGDARQRNARLDKHFHDVLTGKQKSTNTLFLEAVCAQPSVVPCVDKLIGSAPGLDALAASLHRENTTTFLNGLAARFLMFIQSPDLRPVHSGDYLRKILKVVVDPPIFWNAFLAAFQNGQLAPDTQSVFAWLLLELVQLPQPDAEQYLEVARDNRTQARLADASNLGMAPIARRIQQILDGHTAPAPLDNAQRPPGDRHDNDFDDFRRISILPTALEIASKEPPFLRTSAVVAELDATSPASVITYLDNQFRLLREDMLYELRESTQIGLGQKKGRIRGLMLKDLKLLDVYFGPDNRRVFWGLQFQCKESDFPSQLAGAKDRKKFLMEPENRNKIARHGALTCLIADDLPIGFPSIHRDEDLLAKKPPVIVLQFPVGSSVSDLLLRLKSAKELSLVQIDAAVFAYEPVLRGLQSTFAMALDAELLFWRTGAVIGTPPVIPQRVIDALENDSQTNLKSLLQLTKNVRLDSSQAASFLSGLRQSVSLIQGPPGTGKSFIGALLAKALYDYTPSKILVVCYTNHALDQFLEDLLDIGIPADAMIRLGGKSTTRTSALSLFKQDSTFRPTRAHYALRDDAQNLAETFLREVKRYHSECFGHVGLDDYMAYLEFEAEDYFNAFTVPASTDGMTQVGGRGRDMTAHYLIERWLRGQDAGVFKKHPQLRSSLRIWLLPRAQRDALAQSWRDEITKDSVSRLCDAVRQYNVQIEQLVSFGSERDASKLASKRIVACTTTAAAKYSDLIRKSASPDVVLVEEAGEILESHVLTALGPQTKQLILIGDHKQLRPKVNHYQLTVEKGEGFDLNMSLFERLVLRGFPHEKLTMQHRMRPEISSLVRELMYPDLVDAPATRGRANLRGVRDNVVFINHSKPEDDDKAIADRREGNTSSKVNSFEIEMVLKMVRYLGQQGYGTDDIVILTPYLGNLRKILGELRKTNEPILNDMDNAELLRAGLISPGAASLTKKPIRLATIDNYQGEEAKIVVVSLTRSNDRGDIGFMSSAERLNVMLSRARDGLIMIGNSATFMKSRKGSEPWTKLFDLLRNAGHMYDGLPTQCERHPDKQFILKEALDFDRDCPDGGCDAPCGAQLACGHGCPSKCHNIVDHSKMPCDLVVDRKCGNGHMQKWKCSKGPPETCHRCDKKKKDDDDKLRREFELQERRDREQKQHEIELAKLDAEIEAQQANIRDGQLAEQRRAALEQKRADLARVADSALRATAPQATPRPQAEQRPAPTTQSPRNLLTMLGQNISSFVSSSASSVDSPKDTQKSPQASIPPVSSPSRDEWTRQKEVEGQSNAALDDLMAMTGLEEVKSHCLDIKAKIDTLKRQGVSLSKERFNAVFLGNPGTGKTTVARIYAKFLTSVDVLPGSDFVETTGARLASEGVDKTKAMVETVLSNGGGTIFVDEAYQLVSRNSVFGGQVLDFLLAEMENNAGKLVFIFAGYTRQMEEFFEHNPGLASRVPHRLKFTDYTDAELLDMFTNLVDKRYKGAMKAEDGLQGLYARIAIRRLGRGRGRPGFGNARALENLLQRITERQAKRLARLRQSGAKPDDLLLAAEDLIGPEPSTAVVESDAWKKLQKMIGLSSVKDAVRALVDMLAINYKRELEEKEPAQVSLNKTFLGSPGTGKTTVAKLYGQILVDLGMLSNGEVVLKNPADFVGSALGQSEEKTKKILDSSVGKVLVIDEAYMLHSSSSGGADIYRTAVIDTMVAEIQSTPGEDRCVLLLGYKQQMEEMFNNVNPGLARRFAIEDAFTFDDFSDEELDRILDMKLEAQDLSATPAAKRVAIELLSRQRNRPNFGNAGAVENLISQAKLRFQKRRSTVSSKQRAADIVFEPEDFDPDHARQGQAAVNVATIFQDVVGRDDVQQKLQEYVKVAVTTKARGMDVRQYVPTCFIFKGPPGTGKTTIARKFGQVFFDLGFLASTEVIECSASDLVGQYVGQTGPKVVQQLERALGRVLFIDEAYRLADGHFAKEAVDELVGLLTQDKFKGKVVVVLAGYEDETNTLLSVNPGLSSRFPDEFVFTNISPDACLNILTKKLGADKIRAPSLTDPAVREGLVSIIEQLSQLPSWGNARDMETIAKAVARRTLQNEKAIQSDGSMRAEEADIRAQFIAMLRTRQQREMTKSATPAFKRTSPFQMPPTPAAPSPPKITTTHATAQTRKEEARPSTPQPSTQGEQRDAGVSDAVWQQLQADRRKMEEEQKAARAERERLELQQKEAAAEEKKQKAERDRLEAQLQHEKDAARRAEALKLWKAARLAEEQERIRRREAAARMEEQRREQEKEQQVQQKLRRMGVCVAGFQWIKQAGGYRCAGGAHFVSDSQLE</sequence>
<dbReference type="SUPFAM" id="SSF52540">
    <property type="entry name" value="P-loop containing nucleoside triphosphate hydrolases"/>
    <property type="match status" value="4"/>
</dbReference>
<dbReference type="Pfam" id="PF13087">
    <property type="entry name" value="AAA_12"/>
    <property type="match status" value="1"/>
</dbReference>
<accession>A0A165Q661</accession>
<feature type="compositionally biased region" description="Basic and acidic residues" evidence="5">
    <location>
        <begin position="2189"/>
        <end position="2228"/>
    </location>
</feature>
<dbReference type="InterPro" id="IPR003959">
    <property type="entry name" value="ATPase_AAA_core"/>
</dbReference>
<evidence type="ECO:0000256" key="1">
    <source>
        <dbReference type="ARBA" id="ARBA00010378"/>
    </source>
</evidence>
<protein>
    <submittedName>
        <fullName evidence="7">p-loop containing nucleoside triphosphate hydrolase protein</fullName>
    </submittedName>
</protein>
<gene>
    <name evidence="7" type="ORF">EXIGLDRAFT_712279</name>
</gene>
<dbReference type="STRING" id="1314781.A0A165Q661"/>
<organism evidence="7 8">
    <name type="scientific">Exidia glandulosa HHB12029</name>
    <dbReference type="NCBI Taxonomy" id="1314781"/>
    <lineage>
        <taxon>Eukaryota</taxon>
        <taxon>Fungi</taxon>
        <taxon>Dikarya</taxon>
        <taxon>Basidiomycota</taxon>
        <taxon>Agaricomycotina</taxon>
        <taxon>Agaricomycetes</taxon>
        <taxon>Auriculariales</taxon>
        <taxon>Exidiaceae</taxon>
        <taxon>Exidia</taxon>
    </lineage>
</organism>
<dbReference type="GO" id="GO:0005524">
    <property type="term" value="F:ATP binding"/>
    <property type="evidence" value="ECO:0007669"/>
    <property type="project" value="UniProtKB-KW"/>
</dbReference>
<feature type="region of interest" description="Disordered" evidence="5">
    <location>
        <begin position="1210"/>
        <end position="1234"/>
    </location>
</feature>
<dbReference type="PANTHER" id="PTHR43392:SF2">
    <property type="entry name" value="AAA-TYPE ATPASE FAMILY PROTEIN _ ANKYRIN REPEAT FAMILY PROTEIN"/>
    <property type="match status" value="1"/>
</dbReference>
<feature type="domain" description="AAA+ ATPase" evidence="6">
    <location>
        <begin position="1608"/>
        <end position="1747"/>
    </location>
</feature>
<keyword evidence="8" id="KW-1185">Reference proteome</keyword>
<dbReference type="FunFam" id="1.10.8.60:FF:000160">
    <property type="entry name" value="WGS project CABT00000000 data, contig 2.55"/>
    <property type="match status" value="1"/>
</dbReference>
<keyword evidence="7" id="KW-0378">Hydrolase</keyword>
<feature type="domain" description="AAA+ ATPase" evidence="6">
    <location>
        <begin position="1330"/>
        <end position="1466"/>
    </location>
</feature>
<feature type="domain" description="AAA+ ATPase" evidence="6">
    <location>
        <begin position="480"/>
        <end position="886"/>
    </location>
</feature>
<keyword evidence="4" id="KW-0175">Coiled coil</keyword>
<feature type="compositionally biased region" description="Low complexity" evidence="5">
    <location>
        <begin position="1210"/>
        <end position="1229"/>
    </location>
</feature>
<dbReference type="CDD" id="cd06008">
    <property type="entry name" value="NF-X1-zinc-finger"/>
    <property type="match status" value="1"/>
</dbReference>
<reference evidence="7 8" key="1">
    <citation type="journal article" date="2016" name="Mol. Biol. Evol.">
        <title>Comparative Genomics of Early-Diverging Mushroom-Forming Fungi Provides Insights into the Origins of Lignocellulose Decay Capabilities.</title>
        <authorList>
            <person name="Nagy L.G."/>
            <person name="Riley R."/>
            <person name="Tritt A."/>
            <person name="Adam C."/>
            <person name="Daum C."/>
            <person name="Floudas D."/>
            <person name="Sun H."/>
            <person name="Yadav J.S."/>
            <person name="Pangilinan J."/>
            <person name="Larsson K.H."/>
            <person name="Matsuura K."/>
            <person name="Barry K."/>
            <person name="Labutti K."/>
            <person name="Kuo R."/>
            <person name="Ohm R.A."/>
            <person name="Bhattacharya S.S."/>
            <person name="Shirouzu T."/>
            <person name="Yoshinaga Y."/>
            <person name="Martin F.M."/>
            <person name="Grigoriev I.V."/>
            <person name="Hibbett D.S."/>
        </authorList>
    </citation>
    <scope>NUCLEOTIDE SEQUENCE [LARGE SCALE GENOMIC DNA]</scope>
    <source>
        <strain evidence="7 8">HHB12029</strain>
    </source>
</reference>
<dbReference type="SMART" id="SM00382">
    <property type="entry name" value="AAA"/>
    <property type="match status" value="4"/>
</dbReference>